<proteinExistence type="predicted"/>
<reference evidence="1 2" key="1">
    <citation type="submission" date="2023-11" db="EMBL/GenBank/DDBJ databases">
        <title>Lentzea sokolovensis, sp. nov., Lentzea kristufkii, sp. nov., and Lentzea miocenensis, sp. nov., rare actinobacteria from Sokolov Coal Basin, Miocene lacustrine sediment, Czech Republic.</title>
        <authorList>
            <person name="Lara A."/>
            <person name="Kotroba L."/>
            <person name="Nouioui I."/>
            <person name="Neumann-Schaal M."/>
            <person name="Mast Y."/>
            <person name="Chronakova A."/>
        </authorList>
    </citation>
    <scope>NUCLEOTIDE SEQUENCE [LARGE SCALE GENOMIC DNA]</scope>
    <source>
        <strain evidence="1 2">BCCO 10_0798</strain>
    </source>
</reference>
<protein>
    <submittedName>
        <fullName evidence="1">Uncharacterized protein</fullName>
    </submittedName>
</protein>
<gene>
    <name evidence="1" type="ORF">SK571_00555</name>
</gene>
<keyword evidence="2" id="KW-1185">Reference proteome</keyword>
<name>A0ABU4THV9_9PSEU</name>
<organism evidence="1 2">
    <name type="scientific">Lentzea kristufekii</name>
    <dbReference type="NCBI Taxonomy" id="3095430"/>
    <lineage>
        <taxon>Bacteria</taxon>
        <taxon>Bacillati</taxon>
        <taxon>Actinomycetota</taxon>
        <taxon>Actinomycetes</taxon>
        <taxon>Pseudonocardiales</taxon>
        <taxon>Pseudonocardiaceae</taxon>
        <taxon>Lentzea</taxon>
    </lineage>
</organism>
<sequence>MTIGSPEAQAVLTRGIVQMLRNAGITVPAELANEVKLINSLQILRDKRQTKKQNTLDSLLSISASDFESGLEKAYEVWTEESPESEFEGKVNTVLNQRIVGALYSAHGRILGDITDKMNQVVTDFQLNEVQLPSSLLGDFNYMRASRAEVEAISAFRDAAPVLDSLWRPYKAVATPLGHDLAGIEYSSALDLVFMLSDVDNFYDAQVLAQGFNTLRMNMDSMKHIQGLGLWGVIHLSGHRIEIRSIAEAQFRRGEIQNAPAPQPVATHRAAGFMLA</sequence>
<dbReference type="Proteomes" id="UP001271792">
    <property type="component" value="Unassembled WGS sequence"/>
</dbReference>
<dbReference type="RefSeq" id="WP_319982040.1">
    <property type="nucleotide sequence ID" value="NZ_JAXAVV010000001.1"/>
</dbReference>
<evidence type="ECO:0000313" key="1">
    <source>
        <dbReference type="EMBL" id="MDX8047857.1"/>
    </source>
</evidence>
<dbReference type="EMBL" id="JAXAVV010000001">
    <property type="protein sequence ID" value="MDX8047857.1"/>
    <property type="molecule type" value="Genomic_DNA"/>
</dbReference>
<evidence type="ECO:0000313" key="2">
    <source>
        <dbReference type="Proteomes" id="UP001271792"/>
    </source>
</evidence>
<accession>A0ABU4THV9</accession>
<comment type="caution">
    <text evidence="1">The sequence shown here is derived from an EMBL/GenBank/DDBJ whole genome shotgun (WGS) entry which is preliminary data.</text>
</comment>